<dbReference type="PANTHER" id="PTHR21497:SF24">
    <property type="entry name" value="E3 UBIQUITIN-PROTEIN LIGASE UBR1"/>
    <property type="match status" value="1"/>
</dbReference>
<sequence length="1891" mass="215628">MNFENAFRGSSSTTSYPSSSASSSGPSAPQTKSFQIHSPLPQYSRLPVSSDQHHPLRILHDLFIYSPHSRKGWFNHTAHATFLRQLFFTIWYRPEWLPFFELDKHPEGRKMPTSKDIHDWLPVKDGREKPWSLSGYQKKIKKAPIRKPGAVCGKVLQRFERTYTCKTCALDPLCVLCVECFQSSDHEGHEVLFGQSFAFATACDCGDPSAWKAGCSQGCSQHPPLPPDQTRWPPKNSLSTNPAIPQSLITAMYDTIVICLEFIIGTMEHAPMPSDLDKLPRDLEELLQGFGGTAEAKEKRHQGPWSVAVYTDDKHVLKELVRQFRDALGVSSETAEQLAKEVEEQGRKVILTTPNPSVAFHAANMFQQIDVGMSLRLGSDIFREEIVCVIISWFHDMCKTAIGGDPDLFSRILGYALVGTRITRPIGLGTPLRPELMDLAISPDSRRLDWMFQLDTRLWKKPKWEMRQIYSSIFHLEWDLKKQIIIRLSLSFVRISEHYLFHDKEFDSNLLFNVAYGVFGSGQACVYATEKCGLLQVIFDIAQSWYTDQIHEKSLIIPPAPVPSLPIDKHVYRSKKGLTIFGHLRMFLRHEELQRFIVSHPDQFSRCLDFFNMFVGMQPQKREMEQHVEYEIEWPRTFQVLGDLAKSCRELGEAYQHSDANQLLTAMRSAASRIFSDLMLVSTTLDPARFSRPVEVLVSGVLARDSSFSLIHNYMPHIDAFSFHHYIHLLFAELAKSLTSAIPWQDGKWNGLDLNQVIERYIFGSPNDEDAARMKLMILEWPMQMHVVLSQIRTDMWKKNGVSMRGQSHHYREINVRESTIDQDFYLLQLCLCIMDPLKFMVALIDRWALSSFFTFSILEGTIWVEEDCEPRQMVGLMEDLVALIIYLVTDTAGVNNWSREQITRKHLIQHLSLGKLSYAELIKKLPERCIERGSILSVLEQVADFKPPTDTALGSYVLKEQFYDEVDPYWRQFTKNDQRASMDILLERAKKANGNKETFISPRRLDLPSPDSPFRDLPAFLDSHVVMDIIFWMMAHCMSIADPSSWPGHRAGLKEVPQLENLLDLVLQLCMIAIQVNPRNFAEHSVNIIEHSDAMSVFQNLWLMQTNDAFRSFRPKVDHILEVIVEHLPRGYTKDYRAARDAQKVLDQATPAKSEAKKTAAARQQALLKEFAEKQASFVLAMEEEDDEDEEGDDGVEDDGNEEQESLMEPEEEEEVFGSCIVCQEQVSSKSPGGMLALLQPSRMVREVVHERDWFEESIATPVCLDEATRQVRYGLGTTGEPVTTDAYPNTHLRFGVYISACNHLMHDRCVATYFEATRWRHSQQVQRHHPENAMRMEYLCPLCKSLGNILVPVDRSKTPVKPVPRKNGKLPSLAQRIRSVSEEGLMNVSDSARIWDHHIETGEIVPWFADINLSQSTLDPIYRRQALRPISRMIERMMNLLRPLSEQSMRLRGRKMPIYLPEQVVGYTVAVAEITQRGLGRGKGLTVAEQVPEIQMSLMRRLIGMLQLELDIFFGPKFDRTALRVGLFARFLPDWYRASSLPNPLLMRDPLGIVIEAAALAPDLLHPVIILAYYAELTRVLLGLTIFIRRCIGKDQQPSPRSPPPEEPQMEDALGIFSGFRQTVAALLRNAGPFSDTDAVLHNIPDQMMSKILYSHTLPFLRRVAIVYYASTGTYVEPDVSLTPTTSEYSKLLKLLAIPHPRETLANPMSTESPIVSRWLTQWTMAGRLVPHLEYPGTYELARLPKLYEVMVLKYVGKRCDKCGTKPSFPAVCLHCGKLVCLGGDCCAEGESGECNQHMRECGAGVGMFVDIKRWVLLYLYAGSGSFGHMPYLDSHGEYDISMRRGHRQMLHEGRWEELRRAVWLQHTIPHVTARKLEMTSDGGGWTCL</sequence>
<dbReference type="GO" id="GO:0061630">
    <property type="term" value="F:ubiquitin protein ligase activity"/>
    <property type="evidence" value="ECO:0007669"/>
    <property type="project" value="UniProtKB-UniRule"/>
</dbReference>
<keyword evidence="5 10" id="KW-0863">Zinc-finger</keyword>
<gene>
    <name evidence="13" type="ORF">DB88DRAFT_476726</name>
</gene>
<dbReference type="Pfam" id="PF18995">
    <property type="entry name" value="PRT6_C"/>
    <property type="match status" value="1"/>
</dbReference>
<evidence type="ECO:0000256" key="4">
    <source>
        <dbReference type="ARBA" id="ARBA00022723"/>
    </source>
</evidence>
<dbReference type="PROSITE" id="PS51157">
    <property type="entry name" value="ZF_UBR"/>
    <property type="match status" value="1"/>
</dbReference>
<dbReference type="Proteomes" id="UP001182556">
    <property type="component" value="Unassembled WGS sequence"/>
</dbReference>
<evidence type="ECO:0000313" key="14">
    <source>
        <dbReference type="Proteomes" id="UP001182556"/>
    </source>
</evidence>
<evidence type="ECO:0000256" key="11">
    <source>
        <dbReference type="SAM" id="MobiDB-lite"/>
    </source>
</evidence>
<dbReference type="PANTHER" id="PTHR21497">
    <property type="entry name" value="UBIQUITIN LIGASE E3 ALPHA-RELATED"/>
    <property type="match status" value="1"/>
</dbReference>
<comment type="catalytic activity">
    <reaction evidence="1 10">
        <text>S-ubiquitinyl-[E2 ubiquitin-conjugating enzyme]-L-cysteine + [acceptor protein]-L-lysine = [E2 ubiquitin-conjugating enzyme]-L-cysteine + N(6)-ubiquitinyl-[acceptor protein]-L-lysine.</text>
        <dbReference type="EC" id="2.3.2.27"/>
    </reaction>
</comment>
<evidence type="ECO:0000259" key="12">
    <source>
        <dbReference type="PROSITE" id="PS51157"/>
    </source>
</evidence>
<protein>
    <recommendedName>
        <fullName evidence="10">E3 ubiquitin-protein ligase</fullName>
        <ecNumber evidence="10">2.3.2.27</ecNumber>
    </recommendedName>
</protein>
<dbReference type="Gene3D" id="1.10.10.2670">
    <property type="entry name" value="E3 ubiquitin-protein ligase"/>
    <property type="match status" value="1"/>
</dbReference>
<reference evidence="13" key="1">
    <citation type="submission" date="2023-02" db="EMBL/GenBank/DDBJ databases">
        <title>Identification and recombinant expression of a fungal hydrolase from Papiliotrema laurentii that hydrolyzes apple cutin and clears colloidal polyester polyurethane.</title>
        <authorList>
            <consortium name="DOE Joint Genome Institute"/>
            <person name="Roman V.A."/>
            <person name="Bojanowski C."/>
            <person name="Crable B.R."/>
            <person name="Wagner D.N."/>
            <person name="Hung C.S."/>
            <person name="Nadeau L.J."/>
            <person name="Schratz L."/>
            <person name="Haridas S."/>
            <person name="Pangilinan J."/>
            <person name="Lipzen A."/>
            <person name="Na H."/>
            <person name="Yan M."/>
            <person name="Ng V."/>
            <person name="Grigoriev I.V."/>
            <person name="Spatafora J.W."/>
            <person name="Barlow D."/>
            <person name="Biffinger J."/>
            <person name="Kelley-Loughnane N."/>
            <person name="Varaljay V.A."/>
            <person name="Crookes-Goodson W.J."/>
        </authorList>
    </citation>
    <scope>NUCLEOTIDE SEQUENCE</scope>
    <source>
        <strain evidence="13">5307AH</strain>
    </source>
</reference>
<evidence type="ECO:0000256" key="8">
    <source>
        <dbReference type="ARBA" id="ARBA00046341"/>
    </source>
</evidence>
<dbReference type="GO" id="GO:0016874">
    <property type="term" value="F:ligase activity"/>
    <property type="evidence" value="ECO:0007669"/>
    <property type="project" value="UniProtKB-KW"/>
</dbReference>
<dbReference type="GO" id="GO:0005737">
    <property type="term" value="C:cytoplasm"/>
    <property type="evidence" value="ECO:0007669"/>
    <property type="project" value="TreeGrafter"/>
</dbReference>
<proteinExistence type="inferred from homology"/>
<feature type="domain" description="UBR-type" evidence="12">
    <location>
        <begin position="150"/>
        <end position="224"/>
    </location>
</feature>
<keyword evidence="3 10" id="KW-0808">Transferase</keyword>
<keyword evidence="14" id="KW-1185">Reference proteome</keyword>
<dbReference type="EC" id="2.3.2.27" evidence="10"/>
<keyword evidence="13" id="KW-0436">Ligase</keyword>
<evidence type="ECO:0000256" key="6">
    <source>
        <dbReference type="ARBA" id="ARBA00022786"/>
    </source>
</evidence>
<comment type="function">
    <text evidence="10">Ubiquitin ligase protein which is a component of the N-end rule pathway. Recognizes and binds to proteins bearing specific N-terminal residues that are destabilizing according to the N-end rule, leading to their ubiquitination and subsequent degradation.</text>
</comment>
<dbReference type="Pfam" id="PF22960">
    <property type="entry name" value="WHD_UBR1"/>
    <property type="match status" value="1"/>
</dbReference>
<keyword evidence="6 10" id="KW-0833">Ubl conjugation pathway</keyword>
<dbReference type="FunFam" id="2.10.110.30:FF:000002">
    <property type="entry name" value="Putative e3 ubiquitin-protein ligase ubr3"/>
    <property type="match status" value="1"/>
</dbReference>
<dbReference type="SMART" id="SM00396">
    <property type="entry name" value="ZnF_UBR1"/>
    <property type="match status" value="1"/>
</dbReference>
<dbReference type="InterPro" id="IPR014719">
    <property type="entry name" value="Ribosomal_bL12_C/ClpS-like"/>
</dbReference>
<feature type="compositionally biased region" description="Low complexity" evidence="11">
    <location>
        <begin position="9"/>
        <end position="28"/>
    </location>
</feature>
<keyword evidence="7 10" id="KW-0862">Zinc</keyword>
<name>A0AAD9L912_PAPLA</name>
<evidence type="ECO:0000256" key="9">
    <source>
        <dbReference type="PROSITE-ProRule" id="PRU00508"/>
    </source>
</evidence>
<dbReference type="InterPro" id="IPR042065">
    <property type="entry name" value="E3_ELL-like"/>
</dbReference>
<dbReference type="Gene3D" id="2.10.110.30">
    <property type="match status" value="1"/>
</dbReference>
<evidence type="ECO:0000256" key="7">
    <source>
        <dbReference type="ARBA" id="ARBA00022833"/>
    </source>
</evidence>
<evidence type="ECO:0000256" key="3">
    <source>
        <dbReference type="ARBA" id="ARBA00022679"/>
    </source>
</evidence>
<dbReference type="GO" id="GO:0071596">
    <property type="term" value="P:ubiquitin-dependent protein catabolic process via the N-end rule pathway"/>
    <property type="evidence" value="ECO:0007669"/>
    <property type="project" value="UniProtKB-UniRule"/>
</dbReference>
<dbReference type="InterPro" id="IPR055194">
    <property type="entry name" value="UBR1-like_WH"/>
</dbReference>
<evidence type="ECO:0000256" key="2">
    <source>
        <dbReference type="ARBA" id="ARBA00004906"/>
    </source>
</evidence>
<evidence type="ECO:0000313" key="13">
    <source>
        <dbReference type="EMBL" id="KAK1927097.1"/>
    </source>
</evidence>
<organism evidence="13 14">
    <name type="scientific">Papiliotrema laurentii</name>
    <name type="common">Cryptococcus laurentii</name>
    <dbReference type="NCBI Taxonomy" id="5418"/>
    <lineage>
        <taxon>Eukaryota</taxon>
        <taxon>Fungi</taxon>
        <taxon>Dikarya</taxon>
        <taxon>Basidiomycota</taxon>
        <taxon>Agaricomycotina</taxon>
        <taxon>Tremellomycetes</taxon>
        <taxon>Tremellales</taxon>
        <taxon>Rhynchogastremaceae</taxon>
        <taxon>Papiliotrema</taxon>
    </lineage>
</organism>
<feature type="zinc finger region" description="UBR-type" evidence="9">
    <location>
        <begin position="150"/>
        <end position="224"/>
    </location>
</feature>
<dbReference type="CDD" id="cd19673">
    <property type="entry name" value="UBR-box_UBR3"/>
    <property type="match status" value="1"/>
</dbReference>
<dbReference type="Gene3D" id="3.30.1390.10">
    <property type="match status" value="1"/>
</dbReference>
<evidence type="ECO:0000256" key="10">
    <source>
        <dbReference type="RuleBase" id="RU366018"/>
    </source>
</evidence>
<dbReference type="InterPro" id="IPR003126">
    <property type="entry name" value="Znf_UBR"/>
</dbReference>
<feature type="region of interest" description="Disordered" evidence="11">
    <location>
        <begin position="1"/>
        <end position="34"/>
    </location>
</feature>
<dbReference type="GO" id="GO:0008270">
    <property type="term" value="F:zinc ion binding"/>
    <property type="evidence" value="ECO:0007669"/>
    <property type="project" value="UniProtKB-UniRule"/>
</dbReference>
<dbReference type="Pfam" id="PF02207">
    <property type="entry name" value="zf-UBR"/>
    <property type="match status" value="1"/>
</dbReference>
<dbReference type="GO" id="GO:0000151">
    <property type="term" value="C:ubiquitin ligase complex"/>
    <property type="evidence" value="ECO:0007669"/>
    <property type="project" value="TreeGrafter"/>
</dbReference>
<dbReference type="InterPro" id="IPR039164">
    <property type="entry name" value="UBR1-like"/>
</dbReference>
<comment type="similarity">
    <text evidence="8 10">Belongs to the E3 ubiquitin-protein ligase UBR1-like family.</text>
</comment>
<keyword evidence="4 10" id="KW-0479">Metal-binding</keyword>
<comment type="caution">
    <text evidence="13">The sequence shown here is derived from an EMBL/GenBank/DDBJ whole genome shotgun (WGS) entry which is preliminary data.</text>
</comment>
<comment type="pathway">
    <text evidence="2 10">Protein modification; protein ubiquitination.</text>
</comment>
<evidence type="ECO:0000256" key="5">
    <source>
        <dbReference type="ARBA" id="ARBA00022771"/>
    </source>
</evidence>
<dbReference type="InterPro" id="IPR044046">
    <property type="entry name" value="E3_ligase_UBR-like_C"/>
</dbReference>
<dbReference type="InterPro" id="IPR036390">
    <property type="entry name" value="WH_DNA-bd_sf"/>
</dbReference>
<evidence type="ECO:0000256" key="1">
    <source>
        <dbReference type="ARBA" id="ARBA00000900"/>
    </source>
</evidence>
<accession>A0AAD9L912</accession>
<feature type="region of interest" description="Disordered" evidence="11">
    <location>
        <begin position="1184"/>
        <end position="1212"/>
    </location>
</feature>
<dbReference type="GO" id="GO:0016567">
    <property type="term" value="P:protein ubiquitination"/>
    <property type="evidence" value="ECO:0007669"/>
    <property type="project" value="UniProtKB-UniRule"/>
</dbReference>
<dbReference type="SUPFAM" id="SSF46785">
    <property type="entry name" value="Winged helix' DNA-binding domain"/>
    <property type="match status" value="1"/>
</dbReference>
<dbReference type="EMBL" id="JAODAN010000001">
    <property type="protein sequence ID" value="KAK1927097.1"/>
    <property type="molecule type" value="Genomic_DNA"/>
</dbReference>
<dbReference type="CDD" id="cd16482">
    <property type="entry name" value="RING-H2_UBR1-like"/>
    <property type="match status" value="1"/>
</dbReference>